<evidence type="ECO:0000313" key="6">
    <source>
        <dbReference type="EMBL" id="HFK20241.1"/>
    </source>
</evidence>
<dbReference type="Gene3D" id="3.40.50.280">
    <property type="entry name" value="Cobalamin-binding domain"/>
    <property type="match status" value="1"/>
</dbReference>
<dbReference type="FunFam" id="3.40.50.280:FF:000003">
    <property type="entry name" value="Dimethylamine methyltransferase corrinoid protein"/>
    <property type="match status" value="1"/>
</dbReference>
<dbReference type="PROSITE" id="PS51337">
    <property type="entry name" value="B12_BINDING_NTER"/>
    <property type="match status" value="1"/>
</dbReference>
<evidence type="ECO:0000256" key="2">
    <source>
        <dbReference type="ARBA" id="ARBA00022723"/>
    </source>
</evidence>
<keyword evidence="2" id="KW-0479">Metal-binding</keyword>
<dbReference type="GO" id="GO:0046653">
    <property type="term" value="P:tetrahydrofolate metabolic process"/>
    <property type="evidence" value="ECO:0007669"/>
    <property type="project" value="TreeGrafter"/>
</dbReference>
<comment type="similarity">
    <text evidence="1">Belongs to the methylamine corrinoid protein family.</text>
</comment>
<dbReference type="Pfam" id="PF02607">
    <property type="entry name" value="B12-binding_2"/>
    <property type="match status" value="1"/>
</dbReference>
<evidence type="ECO:0000256" key="3">
    <source>
        <dbReference type="ARBA" id="ARBA00023285"/>
    </source>
</evidence>
<dbReference type="GO" id="GO:0046872">
    <property type="term" value="F:metal ion binding"/>
    <property type="evidence" value="ECO:0007669"/>
    <property type="project" value="UniProtKB-KW"/>
</dbReference>
<reference evidence="6" key="1">
    <citation type="journal article" date="2020" name="mSystems">
        <title>Genome- and Community-Level Interaction Insights into Carbon Utilization and Element Cycling Functions of Hydrothermarchaeota in Hydrothermal Sediment.</title>
        <authorList>
            <person name="Zhou Z."/>
            <person name="Liu Y."/>
            <person name="Xu W."/>
            <person name="Pan J."/>
            <person name="Luo Z.H."/>
            <person name="Li M."/>
        </authorList>
    </citation>
    <scope>NUCLEOTIDE SEQUENCE [LARGE SCALE GENOMIC DNA]</scope>
    <source>
        <strain evidence="6">SpSt-468</strain>
    </source>
</reference>
<dbReference type="AlphaFoldDB" id="A0A7C3FC91"/>
<dbReference type="InterPro" id="IPR036594">
    <property type="entry name" value="Meth_synthase_dom"/>
</dbReference>
<name>A0A7C3FC91_9CREN</name>
<feature type="domain" description="B12-binding" evidence="4">
    <location>
        <begin position="94"/>
        <end position="217"/>
    </location>
</feature>
<dbReference type="SMART" id="SM01018">
    <property type="entry name" value="B12-binding_2"/>
    <property type="match status" value="1"/>
</dbReference>
<sequence length="217" mass="23367">MDIPEKNEILQNLSKCVVDGDEDGAKRWAEEAIRSNVDAYEAIMFGLAEGMKIVSAKYEQGEYYVPEVLLSACAMNVAVDILKPHIKLDKTAKPVKVVLAVAEGDIHDIGKNLVKIMLDSAGFQVIDLGKDVPTTEVVKAIKENEAQVVGMSALMTTTMPSMKKVIEQLTAAGLRDKVKVMIGGAPTSPDYAESIGADRWGKDASSSVSIVKELTAK</sequence>
<dbReference type="SUPFAM" id="SSF52242">
    <property type="entry name" value="Cobalamin (vitamin B12)-binding domain"/>
    <property type="match status" value="1"/>
</dbReference>
<dbReference type="InterPro" id="IPR006158">
    <property type="entry name" value="Cobalamin-bd"/>
</dbReference>
<dbReference type="InterPro" id="IPR036724">
    <property type="entry name" value="Cobalamin-bd_sf"/>
</dbReference>
<evidence type="ECO:0000259" key="5">
    <source>
        <dbReference type="PROSITE" id="PS51337"/>
    </source>
</evidence>
<dbReference type="PROSITE" id="PS51332">
    <property type="entry name" value="B12_BINDING"/>
    <property type="match status" value="1"/>
</dbReference>
<keyword evidence="3" id="KW-0170">Cobalt</keyword>
<protein>
    <submittedName>
        <fullName evidence="6">Cobalamin-binding protein</fullName>
    </submittedName>
</protein>
<comment type="caution">
    <text evidence="6">The sequence shown here is derived from an EMBL/GenBank/DDBJ whole genome shotgun (WGS) entry which is preliminary data.</text>
</comment>
<dbReference type="CDD" id="cd02070">
    <property type="entry name" value="corrinoid_protein_B12-BD"/>
    <property type="match status" value="1"/>
</dbReference>
<organism evidence="6">
    <name type="scientific">Candidatus Methanomethylicus mesodigestus</name>
    <dbReference type="NCBI Taxonomy" id="1867258"/>
    <lineage>
        <taxon>Archaea</taxon>
        <taxon>Thermoproteota</taxon>
        <taxon>Methanosuratincolia</taxon>
        <taxon>Candidatus Methanomethylicales</taxon>
        <taxon>Candidatus Methanomethylicaceae</taxon>
        <taxon>Candidatus Methanomethylicus</taxon>
    </lineage>
</organism>
<accession>A0A7C3FC91</accession>
<dbReference type="Gene3D" id="1.10.1240.10">
    <property type="entry name" value="Methionine synthase domain"/>
    <property type="match status" value="1"/>
</dbReference>
<dbReference type="InterPro" id="IPR050554">
    <property type="entry name" value="Met_Synthase/Corrinoid"/>
</dbReference>
<dbReference type="EMBL" id="DSTX01000002">
    <property type="protein sequence ID" value="HFK20241.1"/>
    <property type="molecule type" value="Genomic_DNA"/>
</dbReference>
<feature type="domain" description="B12-binding N-terminal" evidence="5">
    <location>
        <begin position="1"/>
        <end position="94"/>
    </location>
</feature>
<dbReference type="Pfam" id="PF02310">
    <property type="entry name" value="B12-binding"/>
    <property type="match status" value="1"/>
</dbReference>
<evidence type="ECO:0000259" key="4">
    <source>
        <dbReference type="PROSITE" id="PS51332"/>
    </source>
</evidence>
<dbReference type="GO" id="GO:0008705">
    <property type="term" value="F:methionine synthase activity"/>
    <property type="evidence" value="ECO:0007669"/>
    <property type="project" value="TreeGrafter"/>
</dbReference>
<dbReference type="GO" id="GO:0005829">
    <property type="term" value="C:cytosol"/>
    <property type="evidence" value="ECO:0007669"/>
    <property type="project" value="TreeGrafter"/>
</dbReference>
<dbReference type="PANTHER" id="PTHR45833">
    <property type="entry name" value="METHIONINE SYNTHASE"/>
    <property type="match status" value="1"/>
</dbReference>
<dbReference type="InterPro" id="IPR003759">
    <property type="entry name" value="Cbl-bd_cap"/>
</dbReference>
<evidence type="ECO:0000256" key="1">
    <source>
        <dbReference type="ARBA" id="ARBA00010854"/>
    </source>
</evidence>
<proteinExistence type="inferred from homology"/>
<dbReference type="SUPFAM" id="SSF47644">
    <property type="entry name" value="Methionine synthase domain"/>
    <property type="match status" value="1"/>
</dbReference>
<dbReference type="PANTHER" id="PTHR45833:SF1">
    <property type="entry name" value="METHIONINE SYNTHASE"/>
    <property type="match status" value="1"/>
</dbReference>
<dbReference type="GO" id="GO:0050667">
    <property type="term" value="P:homocysteine metabolic process"/>
    <property type="evidence" value="ECO:0007669"/>
    <property type="project" value="TreeGrafter"/>
</dbReference>
<gene>
    <name evidence="6" type="ORF">ENS19_03070</name>
</gene>
<dbReference type="GO" id="GO:0031419">
    <property type="term" value="F:cobalamin binding"/>
    <property type="evidence" value="ECO:0007669"/>
    <property type="project" value="InterPro"/>
</dbReference>